<evidence type="ECO:0000256" key="4">
    <source>
        <dbReference type="ARBA" id="ARBA00006511"/>
    </source>
</evidence>
<dbReference type="GO" id="GO:0005506">
    <property type="term" value="F:iron ion binding"/>
    <property type="evidence" value="ECO:0007669"/>
    <property type="project" value="InterPro"/>
</dbReference>
<dbReference type="SUPFAM" id="SSF48452">
    <property type="entry name" value="TPR-like"/>
    <property type="match status" value="1"/>
</dbReference>
<evidence type="ECO:0000259" key="14">
    <source>
        <dbReference type="PROSITE" id="PS51471"/>
    </source>
</evidence>
<evidence type="ECO:0000256" key="7">
    <source>
        <dbReference type="ARBA" id="ARBA00022824"/>
    </source>
</evidence>
<dbReference type="AlphaFoldDB" id="A0A2T7PTK8"/>
<keyword evidence="9" id="KW-0223">Dioxygenase</keyword>
<dbReference type="OrthoDB" id="420380at2759"/>
<dbReference type="GO" id="GO:0004656">
    <property type="term" value="F:procollagen-proline 4-dioxygenase activity"/>
    <property type="evidence" value="ECO:0007669"/>
    <property type="project" value="UniProtKB-EC"/>
</dbReference>
<dbReference type="InterPro" id="IPR011990">
    <property type="entry name" value="TPR-like_helical_dom_sf"/>
</dbReference>
<sequence length="477" mass="53491">MIMTSPASADVVTSSDKILNLASQEGSLLSVLKDYISEEYDNLRDLSAFLSARSKSFHLSNVEERQSIAEHPNGAYALIKLFTTDWANVLERNPAFVNKLRELKDSLPVRADYEGAMSAIVRLQRLYRMQVPDIYSGNYLGYLGPPLGPTDAFEVGRQAFVDGYLAESISWLELAADKQRHEALSPQTLAHTLGLLGRAYFYMNRTEDARQTYEESLALNPEASDVIQLGVELNVSDTESYGLTSSSWHDTMSELCQWSQTHRVAKLRSYHVCRYKPSLYLPYVRFQEEILSTSPYASLFYNFVSDTEISQIKNYIRGRMKRGRVGEAEDGIISPIRTSDLGWIDDHSLDDANRISLRIKAATWLEVDQRLPEGPSSSEAFQVVNYGLGGHYDAHIDPFNPNDSILLSSSGDRIATFLIYLSDVEKGGNTAFIRAGVSVAPQKGMALFWYNFNPAMKLEKSSFHAGCPVLIGHKWSK</sequence>
<dbReference type="PANTHER" id="PTHR10869:SF244">
    <property type="entry name" value="PROLYL 4-HYDROXYLASE SUBUNIT ALPHA-2"/>
    <property type="match status" value="1"/>
</dbReference>
<comment type="caution">
    <text evidence="15">The sequence shown here is derived from an EMBL/GenBank/DDBJ whole genome shotgun (WGS) entry which is preliminary data.</text>
</comment>
<dbReference type="Pfam" id="PF08336">
    <property type="entry name" value="P4Ha_N"/>
    <property type="match status" value="1"/>
</dbReference>
<keyword evidence="13" id="KW-0802">TPR repeat</keyword>
<dbReference type="PANTHER" id="PTHR10869">
    <property type="entry name" value="PROLYL 4-HYDROXYLASE ALPHA SUBUNIT"/>
    <property type="match status" value="1"/>
</dbReference>
<evidence type="ECO:0000313" key="16">
    <source>
        <dbReference type="Proteomes" id="UP000245119"/>
    </source>
</evidence>
<feature type="domain" description="Fe2OG dioxygenase" evidence="14">
    <location>
        <begin position="376"/>
        <end position="477"/>
    </location>
</feature>
<dbReference type="STRING" id="400727.A0A2T7PTK8"/>
<evidence type="ECO:0000256" key="12">
    <source>
        <dbReference type="ARBA" id="ARBA00023180"/>
    </source>
</evidence>
<dbReference type="InterPro" id="IPR013547">
    <property type="entry name" value="P4H_N"/>
</dbReference>
<dbReference type="Gene3D" id="2.60.120.620">
    <property type="entry name" value="q2cbj1_9rhob like domain"/>
    <property type="match status" value="1"/>
</dbReference>
<dbReference type="EMBL" id="PZQS01000002">
    <property type="protein sequence ID" value="PVD36758.1"/>
    <property type="molecule type" value="Genomic_DNA"/>
</dbReference>
<evidence type="ECO:0000256" key="3">
    <source>
        <dbReference type="ARBA" id="ARBA00004319"/>
    </source>
</evidence>
<dbReference type="Gene3D" id="6.10.140.1460">
    <property type="match status" value="1"/>
</dbReference>
<evidence type="ECO:0000256" key="5">
    <source>
        <dbReference type="ARBA" id="ARBA00012269"/>
    </source>
</evidence>
<dbReference type="InterPro" id="IPR006620">
    <property type="entry name" value="Pro_4_hyd_alph"/>
</dbReference>
<comment type="subcellular location">
    <subcellularLocation>
        <location evidence="3">Endoplasmic reticulum lumen</location>
    </subcellularLocation>
</comment>
<dbReference type="GO" id="GO:0031418">
    <property type="term" value="F:L-ascorbic acid binding"/>
    <property type="evidence" value="ECO:0007669"/>
    <property type="project" value="UniProtKB-KW"/>
</dbReference>
<dbReference type="SMART" id="SM00702">
    <property type="entry name" value="P4Hc"/>
    <property type="match status" value="1"/>
</dbReference>
<gene>
    <name evidence="15" type="ORF">C0Q70_03748</name>
</gene>
<dbReference type="PROSITE" id="PS50005">
    <property type="entry name" value="TPR"/>
    <property type="match status" value="1"/>
</dbReference>
<keyword evidence="11" id="KW-0408">Iron</keyword>
<keyword evidence="12" id="KW-0325">Glycoprotein</keyword>
<evidence type="ECO:0000256" key="10">
    <source>
        <dbReference type="ARBA" id="ARBA00023002"/>
    </source>
</evidence>
<protein>
    <recommendedName>
        <fullName evidence="5">procollagen-proline 4-dioxygenase</fullName>
        <ecNumber evidence="5">1.14.11.2</ecNumber>
    </recommendedName>
</protein>
<dbReference type="InterPro" id="IPR005123">
    <property type="entry name" value="Oxoglu/Fe-dep_dioxygenase_dom"/>
</dbReference>
<keyword evidence="10" id="KW-0560">Oxidoreductase</keyword>
<dbReference type="Pfam" id="PF13640">
    <property type="entry name" value="2OG-FeII_Oxy_3"/>
    <property type="match status" value="1"/>
</dbReference>
<reference evidence="15 16" key="1">
    <citation type="submission" date="2018-04" db="EMBL/GenBank/DDBJ databases">
        <title>The genome of golden apple snail Pomacea canaliculata provides insight into stress tolerance and invasive adaptation.</title>
        <authorList>
            <person name="Liu C."/>
            <person name="Liu B."/>
            <person name="Ren Y."/>
            <person name="Zhang Y."/>
            <person name="Wang H."/>
            <person name="Li S."/>
            <person name="Jiang F."/>
            <person name="Yin L."/>
            <person name="Zhang G."/>
            <person name="Qian W."/>
            <person name="Fan W."/>
        </authorList>
    </citation>
    <scope>NUCLEOTIDE SEQUENCE [LARGE SCALE GENOMIC DNA]</scope>
    <source>
        <strain evidence="15">SZHN2017</strain>
        <tissue evidence="15">Muscle</tissue>
    </source>
</reference>
<evidence type="ECO:0000313" key="15">
    <source>
        <dbReference type="EMBL" id="PVD36758.1"/>
    </source>
</evidence>
<dbReference type="InterPro" id="IPR044862">
    <property type="entry name" value="Pro_4_hyd_alph_FE2OG_OXY"/>
</dbReference>
<dbReference type="GO" id="GO:0005788">
    <property type="term" value="C:endoplasmic reticulum lumen"/>
    <property type="evidence" value="ECO:0007669"/>
    <property type="project" value="UniProtKB-SubCell"/>
</dbReference>
<dbReference type="InterPro" id="IPR045054">
    <property type="entry name" value="P4HA-like"/>
</dbReference>
<keyword evidence="16" id="KW-1185">Reference proteome</keyword>
<keyword evidence="6" id="KW-0479">Metal-binding</keyword>
<keyword evidence="8" id="KW-0847">Vitamin C</keyword>
<evidence type="ECO:0000256" key="2">
    <source>
        <dbReference type="ARBA" id="ARBA00002035"/>
    </source>
</evidence>
<dbReference type="Gene3D" id="1.25.40.10">
    <property type="entry name" value="Tetratricopeptide repeat domain"/>
    <property type="match status" value="1"/>
</dbReference>
<evidence type="ECO:0000256" key="13">
    <source>
        <dbReference type="PROSITE-ProRule" id="PRU00339"/>
    </source>
</evidence>
<dbReference type="Proteomes" id="UP000245119">
    <property type="component" value="Linkage Group LG2"/>
</dbReference>
<keyword evidence="7" id="KW-0256">Endoplasmic reticulum</keyword>
<organism evidence="15 16">
    <name type="scientific">Pomacea canaliculata</name>
    <name type="common">Golden apple snail</name>
    <dbReference type="NCBI Taxonomy" id="400727"/>
    <lineage>
        <taxon>Eukaryota</taxon>
        <taxon>Metazoa</taxon>
        <taxon>Spiralia</taxon>
        <taxon>Lophotrochozoa</taxon>
        <taxon>Mollusca</taxon>
        <taxon>Gastropoda</taxon>
        <taxon>Caenogastropoda</taxon>
        <taxon>Architaenioglossa</taxon>
        <taxon>Ampullarioidea</taxon>
        <taxon>Ampullariidae</taxon>
        <taxon>Pomacea</taxon>
    </lineage>
</organism>
<evidence type="ECO:0000256" key="6">
    <source>
        <dbReference type="ARBA" id="ARBA00022723"/>
    </source>
</evidence>
<proteinExistence type="inferred from homology"/>
<evidence type="ECO:0000256" key="8">
    <source>
        <dbReference type="ARBA" id="ARBA00022896"/>
    </source>
</evidence>
<accession>A0A2T7PTK8</accession>
<comment type="function">
    <text evidence="2">Catalyzes the post-translational formation of 4-hydroxyproline in -Xaa-Pro-Gly- sequences in collagens and other proteins.</text>
</comment>
<dbReference type="PROSITE" id="PS51471">
    <property type="entry name" value="FE2OG_OXY"/>
    <property type="match status" value="1"/>
</dbReference>
<name>A0A2T7PTK8_POMCA</name>
<evidence type="ECO:0000256" key="9">
    <source>
        <dbReference type="ARBA" id="ARBA00022964"/>
    </source>
</evidence>
<dbReference type="SMART" id="SM00028">
    <property type="entry name" value="TPR"/>
    <property type="match status" value="1"/>
</dbReference>
<dbReference type="EC" id="1.14.11.2" evidence="5"/>
<feature type="repeat" description="TPR" evidence="13">
    <location>
        <begin position="190"/>
        <end position="223"/>
    </location>
</feature>
<comment type="cofactor">
    <cofactor evidence="1">
        <name>L-ascorbate</name>
        <dbReference type="ChEBI" id="CHEBI:38290"/>
    </cofactor>
</comment>
<evidence type="ECO:0000256" key="11">
    <source>
        <dbReference type="ARBA" id="ARBA00023004"/>
    </source>
</evidence>
<evidence type="ECO:0000256" key="1">
    <source>
        <dbReference type="ARBA" id="ARBA00001961"/>
    </source>
</evidence>
<comment type="similarity">
    <text evidence="4">Belongs to the P4HA family.</text>
</comment>
<dbReference type="InterPro" id="IPR019734">
    <property type="entry name" value="TPR_rpt"/>
</dbReference>